<comment type="catalytic activity">
    <reaction evidence="1">
        <text>ATP + protein L-histidine = ADP + protein N-phospho-L-histidine.</text>
        <dbReference type="EC" id="2.7.13.3"/>
    </reaction>
</comment>
<evidence type="ECO:0000256" key="10">
    <source>
        <dbReference type="ARBA" id="ARBA00023136"/>
    </source>
</evidence>
<evidence type="ECO:0000313" key="13">
    <source>
        <dbReference type="EMBL" id="SDG60405.1"/>
    </source>
</evidence>
<dbReference type="EC" id="2.7.13.3" evidence="3"/>
<dbReference type="PROSITE" id="PS50109">
    <property type="entry name" value="HIS_KIN"/>
    <property type="match status" value="1"/>
</dbReference>
<gene>
    <name evidence="13" type="ORF">SAMN05443529_104155</name>
</gene>
<dbReference type="GO" id="GO:0016036">
    <property type="term" value="P:cellular response to phosphate starvation"/>
    <property type="evidence" value="ECO:0007669"/>
    <property type="project" value="TreeGrafter"/>
</dbReference>
<evidence type="ECO:0000313" key="14">
    <source>
        <dbReference type="Proteomes" id="UP000198656"/>
    </source>
</evidence>
<dbReference type="InterPro" id="IPR003594">
    <property type="entry name" value="HATPase_dom"/>
</dbReference>
<dbReference type="InterPro" id="IPR036890">
    <property type="entry name" value="HATPase_C_sf"/>
</dbReference>
<feature type="transmembrane region" description="Helical" evidence="11">
    <location>
        <begin position="21"/>
        <end position="38"/>
    </location>
</feature>
<dbReference type="GO" id="GO:0000155">
    <property type="term" value="F:phosphorelay sensor kinase activity"/>
    <property type="evidence" value="ECO:0007669"/>
    <property type="project" value="TreeGrafter"/>
</dbReference>
<comment type="subcellular location">
    <subcellularLocation>
        <location evidence="2">Cell membrane</location>
        <topology evidence="2">Multi-pass membrane protein</topology>
    </subcellularLocation>
</comment>
<keyword evidence="10 11" id="KW-0472">Membrane</keyword>
<dbReference type="Pfam" id="PF02518">
    <property type="entry name" value="HATPase_c"/>
    <property type="match status" value="1"/>
</dbReference>
<name>A0A1G7VKS3_9FIRM</name>
<feature type="transmembrane region" description="Helical" evidence="11">
    <location>
        <begin position="44"/>
        <end position="68"/>
    </location>
</feature>
<dbReference type="PANTHER" id="PTHR45453">
    <property type="entry name" value="PHOSPHATE REGULON SENSOR PROTEIN PHOR"/>
    <property type="match status" value="1"/>
</dbReference>
<keyword evidence="4" id="KW-1003">Cell membrane</keyword>
<feature type="domain" description="Histidine kinase" evidence="12">
    <location>
        <begin position="130"/>
        <end position="344"/>
    </location>
</feature>
<evidence type="ECO:0000256" key="8">
    <source>
        <dbReference type="ARBA" id="ARBA00022989"/>
    </source>
</evidence>
<accession>A0A1G7VKS3</accession>
<evidence type="ECO:0000259" key="12">
    <source>
        <dbReference type="PROSITE" id="PS50109"/>
    </source>
</evidence>
<protein>
    <recommendedName>
        <fullName evidence="3">histidine kinase</fullName>
        <ecNumber evidence="3">2.7.13.3</ecNumber>
    </recommendedName>
</protein>
<reference evidence="14" key="1">
    <citation type="submission" date="2016-10" db="EMBL/GenBank/DDBJ databases">
        <authorList>
            <person name="Varghese N."/>
            <person name="Submissions S."/>
        </authorList>
    </citation>
    <scope>NUCLEOTIDE SEQUENCE [LARGE SCALE GENOMIC DNA]</scope>
    <source>
        <strain evidence="14">DSM 8344</strain>
    </source>
</reference>
<evidence type="ECO:0000256" key="4">
    <source>
        <dbReference type="ARBA" id="ARBA00022475"/>
    </source>
</evidence>
<dbReference type="RefSeq" id="WP_092330840.1">
    <property type="nucleotide sequence ID" value="NZ_FNCP01000004.1"/>
</dbReference>
<dbReference type="SMART" id="SM00387">
    <property type="entry name" value="HATPase_c"/>
    <property type="match status" value="1"/>
</dbReference>
<evidence type="ECO:0000256" key="7">
    <source>
        <dbReference type="ARBA" id="ARBA00022777"/>
    </source>
</evidence>
<proteinExistence type="predicted"/>
<dbReference type="STRING" id="1121419.SAMN05443529_104155"/>
<dbReference type="InterPro" id="IPR004358">
    <property type="entry name" value="Sig_transdc_His_kin-like_C"/>
</dbReference>
<keyword evidence="14" id="KW-1185">Reference proteome</keyword>
<dbReference type="InterPro" id="IPR050351">
    <property type="entry name" value="BphY/WalK/GraS-like"/>
</dbReference>
<keyword evidence="6 11" id="KW-0812">Transmembrane</keyword>
<dbReference type="SUPFAM" id="SSF55874">
    <property type="entry name" value="ATPase domain of HSP90 chaperone/DNA topoisomerase II/histidine kinase"/>
    <property type="match status" value="1"/>
</dbReference>
<keyword evidence="8 11" id="KW-1133">Transmembrane helix</keyword>
<dbReference type="Gene3D" id="3.30.565.10">
    <property type="entry name" value="Histidine kinase-like ATPase, C-terminal domain"/>
    <property type="match status" value="1"/>
</dbReference>
<dbReference type="PRINTS" id="PR00344">
    <property type="entry name" value="BCTRLSENSOR"/>
</dbReference>
<sequence>MHEISLWSAGKQYLRGQSRGILLYCSFAGIFALVFYLYHLPVEAVLYAALLCAALALPVQTADFYSYYQRCRVLRNLQKQIIFSLEGLPEAKGLMEEEYQELITALYRDKIRLVSRADNERRDLVDYYTLWAHQIKTPIAAMGLLLQSLPSAEDDGSTAQSMEQNRELAMELFKIEQYVEMVLQYLRLESPSSDFVLKRYALDDIVRQAVRKYAKMFIRKKISLDFSQLNCEVLTDEKWLVFVIEQILSNALKYTNRGKISIYLERDDAKTLVIADTGIGIAGEDLPRVFEKGFTGYNGRRDKKSTGIGLYLCQRILTQLSHTIVIEGEPGKGTKVKIGLDRVDMVME</sequence>
<evidence type="ECO:0000256" key="11">
    <source>
        <dbReference type="SAM" id="Phobius"/>
    </source>
</evidence>
<evidence type="ECO:0000256" key="6">
    <source>
        <dbReference type="ARBA" id="ARBA00022692"/>
    </source>
</evidence>
<keyword evidence="9" id="KW-0902">Two-component regulatory system</keyword>
<keyword evidence="5" id="KW-0808">Transferase</keyword>
<organism evidence="13 14">
    <name type="scientific">Desulfosporosinus hippei DSM 8344</name>
    <dbReference type="NCBI Taxonomy" id="1121419"/>
    <lineage>
        <taxon>Bacteria</taxon>
        <taxon>Bacillati</taxon>
        <taxon>Bacillota</taxon>
        <taxon>Clostridia</taxon>
        <taxon>Eubacteriales</taxon>
        <taxon>Desulfitobacteriaceae</taxon>
        <taxon>Desulfosporosinus</taxon>
    </lineage>
</organism>
<evidence type="ECO:0000256" key="1">
    <source>
        <dbReference type="ARBA" id="ARBA00000085"/>
    </source>
</evidence>
<dbReference type="GO" id="GO:0004721">
    <property type="term" value="F:phosphoprotein phosphatase activity"/>
    <property type="evidence" value="ECO:0007669"/>
    <property type="project" value="TreeGrafter"/>
</dbReference>
<dbReference type="InterPro" id="IPR005467">
    <property type="entry name" value="His_kinase_dom"/>
</dbReference>
<dbReference type="AlphaFoldDB" id="A0A1G7VKS3"/>
<dbReference type="GO" id="GO:0005886">
    <property type="term" value="C:plasma membrane"/>
    <property type="evidence" value="ECO:0007669"/>
    <property type="project" value="UniProtKB-SubCell"/>
</dbReference>
<dbReference type="PANTHER" id="PTHR45453:SF2">
    <property type="entry name" value="HISTIDINE KINASE"/>
    <property type="match status" value="1"/>
</dbReference>
<evidence type="ECO:0000256" key="3">
    <source>
        <dbReference type="ARBA" id="ARBA00012438"/>
    </source>
</evidence>
<evidence type="ECO:0000256" key="2">
    <source>
        <dbReference type="ARBA" id="ARBA00004651"/>
    </source>
</evidence>
<dbReference type="OrthoDB" id="9780487at2"/>
<dbReference type="Proteomes" id="UP000198656">
    <property type="component" value="Unassembled WGS sequence"/>
</dbReference>
<keyword evidence="7 13" id="KW-0418">Kinase</keyword>
<evidence type="ECO:0000256" key="9">
    <source>
        <dbReference type="ARBA" id="ARBA00023012"/>
    </source>
</evidence>
<evidence type="ECO:0000256" key="5">
    <source>
        <dbReference type="ARBA" id="ARBA00022679"/>
    </source>
</evidence>
<dbReference type="EMBL" id="FNCP01000004">
    <property type="protein sequence ID" value="SDG60405.1"/>
    <property type="molecule type" value="Genomic_DNA"/>
</dbReference>